<dbReference type="EMBL" id="LNJC01000057">
    <property type="protein sequence ID" value="KYC48908.1"/>
    <property type="molecule type" value="Genomic_DNA"/>
</dbReference>
<sequence length="184" mass="22285">MCQNYHWNLVGSNEDEDTSKMRHSYGSVDRRKILTYQPQLLQRSEDLLIFLGRDFHKWLNEILEFLDGIYQVNAKNLGKDSVNSGDLDQLVGLLINIDNELMDVFKSRQKLDFNHYYVSIMDEKYKKRQSNWYGRYMHKIDRRVLEITPEIRYMHMMEIVNYAHKLWKTKEGRNLRLEVMKKMK</sequence>
<gene>
    <name evidence="1" type="ORF">APG12_01755</name>
</gene>
<protein>
    <submittedName>
        <fullName evidence="1">Uncharacterized protein</fullName>
    </submittedName>
</protein>
<dbReference type="AlphaFoldDB" id="A0A150IVL0"/>
<name>A0A150IVL0_9EURY</name>
<evidence type="ECO:0000313" key="2">
    <source>
        <dbReference type="Proteomes" id="UP000092403"/>
    </source>
</evidence>
<accession>A0A150IVL0</accession>
<proteinExistence type="predicted"/>
<evidence type="ECO:0000313" key="1">
    <source>
        <dbReference type="EMBL" id="KYC48908.1"/>
    </source>
</evidence>
<reference evidence="1 2" key="1">
    <citation type="journal article" date="2016" name="ISME J.">
        <title>Chasing the elusive Euryarchaeota class WSA2: genomes reveal a uniquely fastidious methyl-reducing methanogen.</title>
        <authorList>
            <person name="Nobu M.K."/>
            <person name="Narihiro T."/>
            <person name="Kuroda K."/>
            <person name="Mei R."/>
            <person name="Liu W.T."/>
        </authorList>
    </citation>
    <scope>NUCLEOTIDE SEQUENCE [LARGE SCALE GENOMIC DNA]</scope>
    <source>
        <strain evidence="1">BMIXfssc0709_Meth_Bin006</strain>
    </source>
</reference>
<organism evidence="1 2">
    <name type="scientific">Candidatus Methanofastidiosum methylothiophilum</name>
    <dbReference type="NCBI Taxonomy" id="1705564"/>
    <lineage>
        <taxon>Archaea</taxon>
        <taxon>Methanobacteriati</taxon>
        <taxon>Methanobacteriota</taxon>
        <taxon>Stenosarchaea group</taxon>
        <taxon>Candidatus Methanofastidiosia</taxon>
        <taxon>Candidatus Methanofastidiosales</taxon>
        <taxon>Candidatus Methanofastidiosaceae</taxon>
        <taxon>Candidatus Methanofastidiosum</taxon>
    </lineage>
</organism>
<comment type="caution">
    <text evidence="1">The sequence shown here is derived from an EMBL/GenBank/DDBJ whole genome shotgun (WGS) entry which is preliminary data.</text>
</comment>
<dbReference type="Proteomes" id="UP000092403">
    <property type="component" value="Unassembled WGS sequence"/>
</dbReference>